<evidence type="ECO:0000313" key="3">
    <source>
        <dbReference type="EMBL" id="EEU44829.1"/>
    </source>
</evidence>
<dbReference type="GeneID" id="9674934"/>
<feature type="chain" id="PRO_5002988555" description="Secreted protein" evidence="2">
    <location>
        <begin position="20"/>
        <end position="145"/>
    </location>
</feature>
<dbReference type="HOGENOM" id="CLU_1787322_0_0_1"/>
<name>C7YUM2_FUSV7</name>
<feature type="signal peptide" evidence="2">
    <location>
        <begin position="1"/>
        <end position="19"/>
    </location>
</feature>
<evidence type="ECO:0000256" key="1">
    <source>
        <dbReference type="SAM" id="MobiDB-lite"/>
    </source>
</evidence>
<evidence type="ECO:0008006" key="5">
    <source>
        <dbReference type="Google" id="ProtNLM"/>
    </source>
</evidence>
<dbReference type="VEuPathDB" id="FungiDB:NECHADRAFT_84970"/>
<dbReference type="EMBL" id="GG698900">
    <property type="protein sequence ID" value="EEU44829.1"/>
    <property type="molecule type" value="Genomic_DNA"/>
</dbReference>
<dbReference type="AlphaFoldDB" id="C7YUM2"/>
<dbReference type="InParanoid" id="C7YUM2"/>
<evidence type="ECO:0000256" key="2">
    <source>
        <dbReference type="SAM" id="SignalP"/>
    </source>
</evidence>
<evidence type="ECO:0000313" key="4">
    <source>
        <dbReference type="Proteomes" id="UP000005206"/>
    </source>
</evidence>
<sequence length="145" mass="15810">MLVAMVLVLFASQALCVEATRGLRVSRDEDPVIDDFAWDLLTETTGVDAGDHLEKPGEGGPESFACTEASYSMTRAVLIANRKRRNPAPTDSIVLPRYQPGPNSPTTPETSPSRVEDAAQRPRVPVGRLEKHPIRPSQNPDYPCA</sequence>
<dbReference type="Proteomes" id="UP000005206">
    <property type="component" value="Chromosome 9"/>
</dbReference>
<feature type="compositionally biased region" description="Polar residues" evidence="1">
    <location>
        <begin position="136"/>
        <end position="145"/>
    </location>
</feature>
<protein>
    <recommendedName>
        <fullName evidence="5">Secreted protein</fullName>
    </recommendedName>
</protein>
<dbReference type="OrthoDB" id="4891219at2759"/>
<organism evidence="3 4">
    <name type="scientific">Fusarium vanettenii (strain ATCC MYA-4622 / CBS 123669 / FGSC 9596 / NRRL 45880 / 77-13-4)</name>
    <name type="common">Fusarium solani subsp. pisi</name>
    <dbReference type="NCBI Taxonomy" id="660122"/>
    <lineage>
        <taxon>Eukaryota</taxon>
        <taxon>Fungi</taxon>
        <taxon>Dikarya</taxon>
        <taxon>Ascomycota</taxon>
        <taxon>Pezizomycotina</taxon>
        <taxon>Sordariomycetes</taxon>
        <taxon>Hypocreomycetidae</taxon>
        <taxon>Hypocreales</taxon>
        <taxon>Nectriaceae</taxon>
        <taxon>Fusarium</taxon>
        <taxon>Fusarium solani species complex</taxon>
        <taxon>Fusarium vanettenii</taxon>
    </lineage>
</organism>
<feature type="compositionally biased region" description="Low complexity" evidence="1">
    <location>
        <begin position="100"/>
        <end position="113"/>
    </location>
</feature>
<dbReference type="KEGG" id="nhe:NECHADRAFT_84970"/>
<dbReference type="RefSeq" id="XP_003050542.1">
    <property type="nucleotide sequence ID" value="XM_003050496.1"/>
</dbReference>
<feature type="region of interest" description="Disordered" evidence="1">
    <location>
        <begin position="81"/>
        <end position="145"/>
    </location>
</feature>
<reference evidence="3 4" key="1">
    <citation type="journal article" date="2009" name="PLoS Genet.">
        <title>The genome of Nectria haematococca: contribution of supernumerary chromosomes to gene expansion.</title>
        <authorList>
            <person name="Coleman J.J."/>
            <person name="Rounsley S.D."/>
            <person name="Rodriguez-Carres M."/>
            <person name="Kuo A."/>
            <person name="Wasmann C.C."/>
            <person name="Grimwood J."/>
            <person name="Schmutz J."/>
            <person name="Taga M."/>
            <person name="White G.J."/>
            <person name="Zhou S."/>
            <person name="Schwartz D.C."/>
            <person name="Freitag M."/>
            <person name="Ma L.J."/>
            <person name="Danchin E.G."/>
            <person name="Henrissat B."/>
            <person name="Coutinho P.M."/>
            <person name="Nelson D.R."/>
            <person name="Straney D."/>
            <person name="Napoli C.A."/>
            <person name="Barker B.M."/>
            <person name="Gribskov M."/>
            <person name="Rep M."/>
            <person name="Kroken S."/>
            <person name="Molnar I."/>
            <person name="Rensing C."/>
            <person name="Kennell J.C."/>
            <person name="Zamora J."/>
            <person name="Farman M.L."/>
            <person name="Selker E.U."/>
            <person name="Salamov A."/>
            <person name="Shapiro H."/>
            <person name="Pangilinan J."/>
            <person name="Lindquist E."/>
            <person name="Lamers C."/>
            <person name="Grigoriev I.V."/>
            <person name="Geiser D.M."/>
            <person name="Covert S.F."/>
            <person name="Temporini E."/>
            <person name="Vanetten H.D."/>
        </authorList>
    </citation>
    <scope>NUCLEOTIDE SEQUENCE [LARGE SCALE GENOMIC DNA]</scope>
    <source>
        <strain evidence="4">ATCC MYA-4622 / CBS 123669 / FGSC 9596 / NRRL 45880 / 77-13-4</strain>
    </source>
</reference>
<gene>
    <name evidence="3" type="ORF">NECHADRAFT_84970</name>
</gene>
<proteinExistence type="predicted"/>
<keyword evidence="2" id="KW-0732">Signal</keyword>
<accession>C7YUM2</accession>
<keyword evidence="4" id="KW-1185">Reference proteome</keyword>